<dbReference type="RefSeq" id="XP_041558291.1">
    <property type="nucleotide sequence ID" value="XM_041705846.1"/>
</dbReference>
<evidence type="ECO:0000313" key="1">
    <source>
        <dbReference type="EMBL" id="BCS26097.1"/>
    </source>
</evidence>
<name>A0A7R8APM5_9EURO</name>
<dbReference type="KEGG" id="apuu:APUU_50808S"/>
<keyword evidence="2" id="KW-1185">Reference proteome</keyword>
<gene>
    <name evidence="1" type="ORF">APUU_50808S</name>
</gene>
<dbReference type="Proteomes" id="UP000654913">
    <property type="component" value="Chromosome 5"/>
</dbReference>
<organism evidence="1 2">
    <name type="scientific">Aspergillus puulaauensis</name>
    <dbReference type="NCBI Taxonomy" id="1220207"/>
    <lineage>
        <taxon>Eukaryota</taxon>
        <taxon>Fungi</taxon>
        <taxon>Dikarya</taxon>
        <taxon>Ascomycota</taxon>
        <taxon>Pezizomycotina</taxon>
        <taxon>Eurotiomycetes</taxon>
        <taxon>Eurotiomycetidae</taxon>
        <taxon>Eurotiales</taxon>
        <taxon>Aspergillaceae</taxon>
        <taxon>Aspergillus</taxon>
    </lineage>
</organism>
<reference evidence="1" key="2">
    <citation type="submission" date="2021-02" db="EMBL/GenBank/DDBJ databases">
        <title>Aspergillus puulaauensis MK2 genome sequence.</title>
        <authorList>
            <person name="Futagami T."/>
            <person name="Mori K."/>
            <person name="Kadooka C."/>
            <person name="Tanaka T."/>
        </authorList>
    </citation>
    <scope>NUCLEOTIDE SEQUENCE</scope>
    <source>
        <strain evidence="1">MK2</strain>
    </source>
</reference>
<dbReference type="EMBL" id="AP024447">
    <property type="protein sequence ID" value="BCS26097.1"/>
    <property type="molecule type" value="Genomic_DNA"/>
</dbReference>
<protein>
    <submittedName>
        <fullName evidence="1">Uncharacterized protein</fullName>
    </submittedName>
</protein>
<evidence type="ECO:0000313" key="2">
    <source>
        <dbReference type="Proteomes" id="UP000654913"/>
    </source>
</evidence>
<reference evidence="1" key="1">
    <citation type="submission" date="2021-01" db="EMBL/GenBank/DDBJ databases">
        <authorList>
            <consortium name="Aspergillus puulaauensis MK2 genome sequencing consortium"/>
            <person name="Kazuki M."/>
            <person name="Futagami T."/>
        </authorList>
    </citation>
    <scope>NUCLEOTIDE SEQUENCE</scope>
    <source>
        <strain evidence="1">MK2</strain>
    </source>
</reference>
<accession>A0A7R8APM5</accession>
<dbReference type="AlphaFoldDB" id="A0A7R8APM5"/>
<dbReference type="GeneID" id="64976102"/>
<sequence>MRVVRRLFAPRGPVVVPAVRKAEASRVSVIDTSVEIIQPPLVGWIFTHGTLLGGQLPTDAIDQQLLCSFGQFQAPTRLTGRDRTVICSCWDRGLDGLSPNKMQSRLHTKIAASDSI</sequence>
<proteinExistence type="predicted"/>